<proteinExistence type="predicted"/>
<comment type="caution">
    <text evidence="1">The sequence shown here is derived from an EMBL/GenBank/DDBJ whole genome shotgun (WGS) entry which is preliminary data.</text>
</comment>
<keyword evidence="2" id="KW-1185">Reference proteome</keyword>
<gene>
    <name evidence="1" type="ORF">JVT61DRAFT_1686</name>
</gene>
<dbReference type="OrthoDB" id="2691498at2759"/>
<evidence type="ECO:0000313" key="1">
    <source>
        <dbReference type="EMBL" id="KAG6376679.1"/>
    </source>
</evidence>
<dbReference type="EMBL" id="JAGFBS010000011">
    <property type="protein sequence ID" value="KAG6376679.1"/>
    <property type="molecule type" value="Genomic_DNA"/>
</dbReference>
<sequence>MSDHGKSSFFLHEHNNVGEAECWFGYTTLENYHCNFWYTTNVSPVKYFFIYLLYDINPNVCSIRYSGMYSHSDSALAPNIS</sequence>
<evidence type="ECO:0000313" key="2">
    <source>
        <dbReference type="Proteomes" id="UP000683000"/>
    </source>
</evidence>
<protein>
    <submittedName>
        <fullName evidence="1">Uncharacterized protein</fullName>
    </submittedName>
</protein>
<organism evidence="1 2">
    <name type="scientific">Boletus reticuloceps</name>
    <dbReference type="NCBI Taxonomy" id="495285"/>
    <lineage>
        <taxon>Eukaryota</taxon>
        <taxon>Fungi</taxon>
        <taxon>Dikarya</taxon>
        <taxon>Basidiomycota</taxon>
        <taxon>Agaricomycotina</taxon>
        <taxon>Agaricomycetes</taxon>
        <taxon>Agaricomycetidae</taxon>
        <taxon>Boletales</taxon>
        <taxon>Boletineae</taxon>
        <taxon>Boletaceae</taxon>
        <taxon>Boletoideae</taxon>
        <taxon>Boletus</taxon>
    </lineage>
</organism>
<dbReference type="AlphaFoldDB" id="A0A8I2YR45"/>
<name>A0A8I2YR45_9AGAM</name>
<dbReference type="Proteomes" id="UP000683000">
    <property type="component" value="Unassembled WGS sequence"/>
</dbReference>
<accession>A0A8I2YR45</accession>
<reference evidence="1" key="1">
    <citation type="submission" date="2021-03" db="EMBL/GenBank/DDBJ databases">
        <title>Evolutionary innovations through gain and loss of genes in the ectomycorrhizal Boletales.</title>
        <authorList>
            <person name="Wu G."/>
            <person name="Miyauchi S."/>
            <person name="Morin E."/>
            <person name="Yang Z.-L."/>
            <person name="Xu J."/>
            <person name="Martin F.M."/>
        </authorList>
    </citation>
    <scope>NUCLEOTIDE SEQUENCE</scope>
    <source>
        <strain evidence="1">BR01</strain>
    </source>
</reference>